<gene>
    <name evidence="2" type="ORF">DPMN_112618</name>
</gene>
<reference evidence="2" key="1">
    <citation type="journal article" date="2019" name="bioRxiv">
        <title>The Genome of the Zebra Mussel, Dreissena polymorpha: A Resource for Invasive Species Research.</title>
        <authorList>
            <person name="McCartney M.A."/>
            <person name="Auch B."/>
            <person name="Kono T."/>
            <person name="Mallez S."/>
            <person name="Zhang Y."/>
            <person name="Obille A."/>
            <person name="Becker A."/>
            <person name="Abrahante J.E."/>
            <person name="Garbe J."/>
            <person name="Badalamenti J.P."/>
            <person name="Herman A."/>
            <person name="Mangelson H."/>
            <person name="Liachko I."/>
            <person name="Sullivan S."/>
            <person name="Sone E.D."/>
            <person name="Koren S."/>
            <person name="Silverstein K.A.T."/>
            <person name="Beckman K.B."/>
            <person name="Gohl D.M."/>
        </authorList>
    </citation>
    <scope>NUCLEOTIDE SEQUENCE</scope>
    <source>
        <strain evidence="2">Duluth1</strain>
        <tissue evidence="2">Whole animal</tissue>
    </source>
</reference>
<reference evidence="2" key="2">
    <citation type="submission" date="2020-11" db="EMBL/GenBank/DDBJ databases">
        <authorList>
            <person name="McCartney M.A."/>
            <person name="Auch B."/>
            <person name="Kono T."/>
            <person name="Mallez S."/>
            <person name="Becker A."/>
            <person name="Gohl D.M."/>
            <person name="Silverstein K.A.T."/>
            <person name="Koren S."/>
            <person name="Bechman K.B."/>
            <person name="Herman A."/>
            <person name="Abrahante J.E."/>
            <person name="Garbe J."/>
        </authorList>
    </citation>
    <scope>NUCLEOTIDE SEQUENCE</scope>
    <source>
        <strain evidence="2">Duluth1</strain>
        <tissue evidence="2">Whole animal</tissue>
    </source>
</reference>
<feature type="region of interest" description="Disordered" evidence="1">
    <location>
        <begin position="1"/>
        <end position="43"/>
    </location>
</feature>
<name>A0A9D4KGP3_DREPO</name>
<feature type="compositionally biased region" description="Basic and acidic residues" evidence="1">
    <location>
        <begin position="19"/>
        <end position="43"/>
    </location>
</feature>
<dbReference type="AlphaFoldDB" id="A0A9D4KGP3"/>
<dbReference type="EMBL" id="JAIWYP010000004">
    <property type="protein sequence ID" value="KAH3839193.1"/>
    <property type="molecule type" value="Genomic_DNA"/>
</dbReference>
<protein>
    <submittedName>
        <fullName evidence="2">Uncharacterized protein</fullName>
    </submittedName>
</protein>
<dbReference type="Proteomes" id="UP000828390">
    <property type="component" value="Unassembled WGS sequence"/>
</dbReference>
<evidence type="ECO:0000313" key="3">
    <source>
        <dbReference type="Proteomes" id="UP000828390"/>
    </source>
</evidence>
<evidence type="ECO:0000313" key="2">
    <source>
        <dbReference type="EMBL" id="KAH3839193.1"/>
    </source>
</evidence>
<sequence>MYIERRPVGRPGSSAMESSEDKNNTDDDKSQEHYTAEGADGDSHGVVDCVLIAETIIYS</sequence>
<comment type="caution">
    <text evidence="2">The sequence shown here is derived from an EMBL/GenBank/DDBJ whole genome shotgun (WGS) entry which is preliminary data.</text>
</comment>
<keyword evidence="3" id="KW-1185">Reference proteome</keyword>
<accession>A0A9D4KGP3</accession>
<evidence type="ECO:0000256" key="1">
    <source>
        <dbReference type="SAM" id="MobiDB-lite"/>
    </source>
</evidence>
<proteinExistence type="predicted"/>
<organism evidence="2 3">
    <name type="scientific">Dreissena polymorpha</name>
    <name type="common">Zebra mussel</name>
    <name type="synonym">Mytilus polymorpha</name>
    <dbReference type="NCBI Taxonomy" id="45954"/>
    <lineage>
        <taxon>Eukaryota</taxon>
        <taxon>Metazoa</taxon>
        <taxon>Spiralia</taxon>
        <taxon>Lophotrochozoa</taxon>
        <taxon>Mollusca</taxon>
        <taxon>Bivalvia</taxon>
        <taxon>Autobranchia</taxon>
        <taxon>Heteroconchia</taxon>
        <taxon>Euheterodonta</taxon>
        <taxon>Imparidentia</taxon>
        <taxon>Neoheterodontei</taxon>
        <taxon>Myida</taxon>
        <taxon>Dreissenoidea</taxon>
        <taxon>Dreissenidae</taxon>
        <taxon>Dreissena</taxon>
    </lineage>
</organism>